<name>A0A9P7VDV3_9ASCO</name>
<dbReference type="AlphaFoldDB" id="A0A9P7VDV3"/>
<dbReference type="Proteomes" id="UP000790833">
    <property type="component" value="Unassembled WGS sequence"/>
</dbReference>
<protein>
    <submittedName>
        <fullName evidence="3">Uncharacterized protein</fullName>
    </submittedName>
</protein>
<dbReference type="InterPro" id="IPR009091">
    <property type="entry name" value="RCC1/BLIP-II"/>
</dbReference>
<keyword evidence="2" id="KW-1133">Transmembrane helix</keyword>
<dbReference type="EMBL" id="JAHMUF010000001">
    <property type="protein sequence ID" value="KAG7196010.1"/>
    <property type="molecule type" value="Genomic_DNA"/>
</dbReference>
<dbReference type="GO" id="GO:0034551">
    <property type="term" value="P:mitochondrial respiratory chain complex III assembly"/>
    <property type="evidence" value="ECO:0007669"/>
    <property type="project" value="TreeGrafter"/>
</dbReference>
<feature type="transmembrane region" description="Helical" evidence="2">
    <location>
        <begin position="122"/>
        <end position="143"/>
    </location>
</feature>
<evidence type="ECO:0000313" key="3">
    <source>
        <dbReference type="EMBL" id="KAG7196010.1"/>
    </source>
</evidence>
<dbReference type="InterPro" id="IPR000408">
    <property type="entry name" value="Reg_chr_condens"/>
</dbReference>
<accession>A0A9P7VDV3</accession>
<dbReference type="OrthoDB" id="10256179at2759"/>
<dbReference type="PANTHER" id="PTHR47563:SF1">
    <property type="entry name" value="PROTEIN FMP25, MITOCHONDRIAL"/>
    <property type="match status" value="1"/>
</dbReference>
<keyword evidence="4" id="KW-1185">Reference proteome</keyword>
<gene>
    <name evidence="3" type="ORF">KQ657_000016</name>
</gene>
<dbReference type="PANTHER" id="PTHR47563">
    <property type="entry name" value="PROTEIN FMP25, MITOCHONDRIAL"/>
    <property type="match status" value="1"/>
</dbReference>
<evidence type="ECO:0000313" key="4">
    <source>
        <dbReference type="Proteomes" id="UP000790833"/>
    </source>
</evidence>
<dbReference type="RefSeq" id="XP_043051555.1">
    <property type="nucleotide sequence ID" value="XM_043190878.1"/>
</dbReference>
<dbReference type="InterPro" id="IPR053245">
    <property type="entry name" value="MitoProcess-Associated"/>
</dbReference>
<reference evidence="3" key="1">
    <citation type="submission" date="2021-03" db="EMBL/GenBank/DDBJ databases">
        <authorList>
            <person name="Palmer J.M."/>
        </authorList>
    </citation>
    <scope>NUCLEOTIDE SEQUENCE</scope>
    <source>
        <strain evidence="3">ARV_011</strain>
    </source>
</reference>
<dbReference type="Pfam" id="PF00415">
    <property type="entry name" value="RCC1"/>
    <property type="match status" value="1"/>
</dbReference>
<organism evidence="3 4">
    <name type="scientific">Scheffersomyces spartinae</name>
    <dbReference type="NCBI Taxonomy" id="45513"/>
    <lineage>
        <taxon>Eukaryota</taxon>
        <taxon>Fungi</taxon>
        <taxon>Dikarya</taxon>
        <taxon>Ascomycota</taxon>
        <taxon>Saccharomycotina</taxon>
        <taxon>Pichiomycetes</taxon>
        <taxon>Debaryomycetaceae</taxon>
        <taxon>Scheffersomyces</taxon>
    </lineage>
</organism>
<keyword evidence="2" id="KW-0812">Transmembrane</keyword>
<comment type="caution">
    <text evidence="3">The sequence shown here is derived from an EMBL/GenBank/DDBJ whole genome shotgun (WGS) entry which is preliminary data.</text>
</comment>
<feature type="repeat" description="RCC1" evidence="1">
    <location>
        <begin position="416"/>
        <end position="471"/>
    </location>
</feature>
<proteinExistence type="predicted"/>
<dbReference type="Gene3D" id="2.130.10.30">
    <property type="entry name" value="Regulator of chromosome condensation 1/beta-lactamase-inhibitor protein II"/>
    <property type="match status" value="1"/>
</dbReference>
<dbReference type="GeneID" id="66113390"/>
<evidence type="ECO:0000256" key="1">
    <source>
        <dbReference type="PROSITE-ProRule" id="PRU00235"/>
    </source>
</evidence>
<dbReference type="PROSITE" id="PS50012">
    <property type="entry name" value="RCC1_3"/>
    <property type="match status" value="1"/>
</dbReference>
<keyword evidence="2" id="KW-0472">Membrane</keyword>
<dbReference type="GO" id="GO:0005743">
    <property type="term" value="C:mitochondrial inner membrane"/>
    <property type="evidence" value="ECO:0007669"/>
    <property type="project" value="TreeGrafter"/>
</dbReference>
<dbReference type="SUPFAM" id="SSF50985">
    <property type="entry name" value="RCC1/BLIP-II"/>
    <property type="match status" value="1"/>
</dbReference>
<sequence>MLRRLGVTLRSGIRSSNINYSSNGVITRLYSNVSPQANQKPQQDDNGIESFKRNQTEYLFGVRVDPRQQKEHLERIANDPRLKGLDPNSPQYRYQTQLIHREIVGNNTKDQKKFERSERFKAMVFGIVLLVGIVSAHQTFMHWEYLKAKFTHKYYYKEVAESQDKVNSVDDPLRNLKSTEMMEKNLRKEISAIENLGSKVIDSREKSGLYLFGFDWTRLPARLNYFDGKFIKDVKLYRDFVVVVLENGEVATVANDHKVTPLNLPFKVEKSLASGDYVYFLTNKGNINYITAEPIQQVSTRTWYGMSHATTPYKTLETNAPVSDISSGQSHMLLLTKNGSVQIVRTSEKGANVGQYGIPQYSPFESESMPINVPHDIQLLNKELALQSNGSKYIRTRQFTSIDSGANHNVVLESSGAVWTWGQNNYGQCGIDVAFTTNSQPIPRKVIEPNQNYTVNRVFAGGDTTYLKCADDRNNQEFIQAFGNGLVGQLGVSRYLQVCSQPSTMKSITGLSEYDEKQRKVVPIGVKELSVGTSHFFVTLNNLGNQKDVMVGGDNCCGQYGNGKLAKSSKPVYIPKLLEPIDLDESTRDMSILSMKLNDSTVNRMLLLDGYRLTGDKVKVEQVIAAGDNKSALFYKRV</sequence>
<evidence type="ECO:0000256" key="2">
    <source>
        <dbReference type="SAM" id="Phobius"/>
    </source>
</evidence>